<sequence length="196" mass="22105">MQLPQIRLESTFAQTQIQTTPAVLEIEQPGPEMSMEQPQAELQIERTPSRMTIDQTKAREDMDLKSIRSRIEEAADRGYEDWLAGIARRSQDGDELMMIENRGNPIAEQAKRNSESPLYEFNIGWIPSAGSVKIDYDPGKVEIRAKANKPVISIKANKASVSYTPGKAEVSLKNYPSLKIDFENLKFVGNNYEQSI</sequence>
<reference evidence="1 2" key="1">
    <citation type="submission" date="2018-08" db="EMBL/GenBank/DDBJ databases">
        <title>Bacillus jemisoniae sp. nov., Bacillus chryseoplanitiae sp. nov., Bacillus resnikiae sp. nov., and Bacillus frankliniae sp. nov., isolated from Viking spacecraft and associated surfaces.</title>
        <authorList>
            <person name="Seuylemezian A."/>
            <person name="Vaishampayan P."/>
        </authorList>
    </citation>
    <scope>NUCLEOTIDE SEQUENCE [LARGE SCALE GENOMIC DNA]</scope>
    <source>
        <strain evidence="1 2">JJ-247</strain>
    </source>
</reference>
<protein>
    <submittedName>
        <fullName evidence="1">Uncharacterized protein</fullName>
    </submittedName>
</protein>
<evidence type="ECO:0000313" key="1">
    <source>
        <dbReference type="EMBL" id="RID84866.1"/>
    </source>
</evidence>
<accession>A0A398BAZ0</accession>
<dbReference type="OrthoDB" id="2112831at2"/>
<gene>
    <name evidence="1" type="ORF">D1970_10990</name>
</gene>
<dbReference type="AlphaFoldDB" id="A0A398BAZ0"/>
<dbReference type="Proteomes" id="UP000265816">
    <property type="component" value="Unassembled WGS sequence"/>
</dbReference>
<comment type="caution">
    <text evidence="1">The sequence shown here is derived from an EMBL/GenBank/DDBJ whole genome shotgun (WGS) entry which is preliminary data.</text>
</comment>
<evidence type="ECO:0000313" key="2">
    <source>
        <dbReference type="Proteomes" id="UP000265816"/>
    </source>
</evidence>
<dbReference type="RefSeq" id="WP_119112919.1">
    <property type="nucleotide sequence ID" value="NZ_CBCSEO010000021.1"/>
</dbReference>
<organism evidence="1 2">
    <name type="scientific">Mesobacillus zeae</name>
    <dbReference type="NCBI Taxonomy" id="1917180"/>
    <lineage>
        <taxon>Bacteria</taxon>
        <taxon>Bacillati</taxon>
        <taxon>Bacillota</taxon>
        <taxon>Bacilli</taxon>
        <taxon>Bacillales</taxon>
        <taxon>Bacillaceae</taxon>
        <taxon>Mesobacillus</taxon>
    </lineage>
</organism>
<keyword evidence="2" id="KW-1185">Reference proteome</keyword>
<name>A0A398BAZ0_9BACI</name>
<dbReference type="EMBL" id="QWVT01000018">
    <property type="protein sequence ID" value="RID84866.1"/>
    <property type="molecule type" value="Genomic_DNA"/>
</dbReference>
<proteinExistence type="predicted"/>
<dbReference type="InterPro" id="IPR045527">
    <property type="entry name" value="DUF6470"/>
</dbReference>
<dbReference type="Pfam" id="PF20074">
    <property type="entry name" value="DUF6470"/>
    <property type="match status" value="1"/>
</dbReference>